<dbReference type="EMBL" id="JBHSCW010000001">
    <property type="protein sequence ID" value="MFC4350098.1"/>
    <property type="molecule type" value="Genomic_DNA"/>
</dbReference>
<evidence type="ECO:0000313" key="2">
    <source>
        <dbReference type="EMBL" id="MFC4350098.1"/>
    </source>
</evidence>
<dbReference type="RefSeq" id="WP_382420215.1">
    <property type="nucleotide sequence ID" value="NZ_JBHSCW010000001.1"/>
</dbReference>
<evidence type="ECO:0000313" key="3">
    <source>
        <dbReference type="Proteomes" id="UP001595799"/>
    </source>
</evidence>
<keyword evidence="3" id="KW-1185">Reference proteome</keyword>
<dbReference type="Proteomes" id="UP001595799">
    <property type="component" value="Unassembled WGS sequence"/>
</dbReference>
<accession>A0ABV8UI12</accession>
<protein>
    <submittedName>
        <fullName evidence="2">Tellurite resistance TerB family protein</fullName>
    </submittedName>
</protein>
<dbReference type="Pfam" id="PF05099">
    <property type="entry name" value="TerB"/>
    <property type="match status" value="1"/>
</dbReference>
<organism evidence="2 3">
    <name type="scientific">Fodinicurvata halophila</name>
    <dbReference type="NCBI Taxonomy" id="1419723"/>
    <lineage>
        <taxon>Bacteria</taxon>
        <taxon>Pseudomonadati</taxon>
        <taxon>Pseudomonadota</taxon>
        <taxon>Alphaproteobacteria</taxon>
        <taxon>Rhodospirillales</taxon>
        <taxon>Rhodovibrionaceae</taxon>
        <taxon>Fodinicurvata</taxon>
    </lineage>
</organism>
<dbReference type="SUPFAM" id="SSF158682">
    <property type="entry name" value="TerB-like"/>
    <property type="match status" value="1"/>
</dbReference>
<dbReference type="Gene3D" id="1.10.3680.10">
    <property type="entry name" value="TerB-like"/>
    <property type="match status" value="1"/>
</dbReference>
<sequence length="134" mass="14977">MLDHHSALIYAMVLASAADQDMNDEEVEIMSDIIKMLPAFKDYDLNQLSSTARACAEMLRDEEGLELAVEKIRESLSDPLRETAYALACDVVAADGFATQEELRLLELLRHRLDVPRLEAAAIERGAAARFRQV</sequence>
<proteinExistence type="predicted"/>
<dbReference type="InterPro" id="IPR007791">
    <property type="entry name" value="DjlA_N"/>
</dbReference>
<comment type="caution">
    <text evidence="2">The sequence shown here is derived from an EMBL/GenBank/DDBJ whole genome shotgun (WGS) entry which is preliminary data.</text>
</comment>
<evidence type="ECO:0000259" key="1">
    <source>
        <dbReference type="Pfam" id="PF05099"/>
    </source>
</evidence>
<gene>
    <name evidence="2" type="ORF">ACFOW6_00940</name>
</gene>
<reference evidence="3" key="1">
    <citation type="journal article" date="2019" name="Int. J. Syst. Evol. Microbiol.">
        <title>The Global Catalogue of Microorganisms (GCM) 10K type strain sequencing project: providing services to taxonomists for standard genome sequencing and annotation.</title>
        <authorList>
            <consortium name="The Broad Institute Genomics Platform"/>
            <consortium name="The Broad Institute Genome Sequencing Center for Infectious Disease"/>
            <person name="Wu L."/>
            <person name="Ma J."/>
        </authorList>
    </citation>
    <scope>NUCLEOTIDE SEQUENCE [LARGE SCALE GENOMIC DNA]</scope>
    <source>
        <strain evidence="3">CECT 8472</strain>
    </source>
</reference>
<dbReference type="CDD" id="cd07176">
    <property type="entry name" value="terB"/>
    <property type="match status" value="1"/>
</dbReference>
<name>A0ABV8UI12_9PROT</name>
<feature type="domain" description="Co-chaperone DjlA N-terminal" evidence="1">
    <location>
        <begin position="6"/>
        <end position="123"/>
    </location>
</feature>
<dbReference type="InterPro" id="IPR029024">
    <property type="entry name" value="TerB-like"/>
</dbReference>